<dbReference type="InterPro" id="IPR009030">
    <property type="entry name" value="Growth_fac_rcpt_cys_sf"/>
</dbReference>
<dbReference type="VGNC" id="VGNC:17625">
    <property type="gene designation" value="EPHB6"/>
</dbReference>
<dbReference type="Gene3D" id="3.30.200.20">
    <property type="entry name" value="Phosphorylase Kinase, domain 1"/>
    <property type="match status" value="1"/>
</dbReference>
<dbReference type="InterPro" id="IPR001245">
    <property type="entry name" value="Ser-Thr/Tyr_kinase_cat_dom"/>
</dbReference>
<dbReference type="Gene3D" id="2.10.50.10">
    <property type="entry name" value="Tumor Necrosis Factor Receptor, subunit A, domain 2"/>
    <property type="match status" value="1"/>
</dbReference>
<dbReference type="Pfam" id="PF01404">
    <property type="entry name" value="Ephrin_lbd"/>
    <property type="match status" value="1"/>
</dbReference>
<dbReference type="FunCoup" id="A0A3Q2HJF9">
    <property type="interactions" value="385"/>
</dbReference>
<evidence type="ECO:0000256" key="13">
    <source>
        <dbReference type="ARBA" id="ARBA00070274"/>
    </source>
</evidence>
<dbReference type="InterPro" id="IPR011009">
    <property type="entry name" value="Kinase-like_dom_sf"/>
</dbReference>
<dbReference type="FunFam" id="2.60.120.260:FF:000064">
    <property type="entry name" value="Ephrin type-B receptor 6"/>
    <property type="match status" value="1"/>
</dbReference>
<dbReference type="PRINTS" id="PR00014">
    <property type="entry name" value="FNTYPEIII"/>
</dbReference>
<keyword evidence="5" id="KW-0547">Nucleotide-binding</keyword>
<dbReference type="Proteomes" id="UP000002281">
    <property type="component" value="Chromosome 4"/>
</dbReference>
<dbReference type="GO" id="GO:0005524">
    <property type="term" value="F:ATP binding"/>
    <property type="evidence" value="ECO:0007669"/>
    <property type="project" value="UniProtKB-KW"/>
</dbReference>
<name>A0A3Q2HJF9_HORSE</name>
<dbReference type="SMART" id="SM01411">
    <property type="entry name" value="Ephrin_rec_like"/>
    <property type="match status" value="1"/>
</dbReference>
<dbReference type="FunFam" id="1.10.510.10:FF:000470">
    <property type="entry name" value="Ephrin type-B receptor 6"/>
    <property type="match status" value="1"/>
</dbReference>
<dbReference type="SUPFAM" id="SSF49265">
    <property type="entry name" value="Fibronectin type III"/>
    <property type="match status" value="1"/>
</dbReference>
<dbReference type="Gene3D" id="1.10.510.10">
    <property type="entry name" value="Transferase(Phosphotransferase) domain 1"/>
    <property type="match status" value="1"/>
</dbReference>
<dbReference type="Pfam" id="PF25599">
    <property type="entry name" value="Ephrin_CRD"/>
    <property type="match status" value="1"/>
</dbReference>
<comment type="subcellular location">
    <subcellularLocation>
        <location evidence="1">Membrane</location>
        <topology evidence="1">Single-pass type I membrane protein</topology>
    </subcellularLocation>
</comment>
<reference evidence="22" key="2">
    <citation type="submission" date="2025-08" db="UniProtKB">
        <authorList>
            <consortium name="Ensembl"/>
        </authorList>
    </citation>
    <scope>IDENTIFICATION</scope>
    <source>
        <strain evidence="22">Thoroughbred</strain>
    </source>
</reference>
<feature type="domain" description="SAM" evidence="19">
    <location>
        <begin position="938"/>
        <end position="1002"/>
    </location>
</feature>
<dbReference type="Gene3D" id="1.10.150.50">
    <property type="entry name" value="Transcription Factor, Ets-1"/>
    <property type="match status" value="1"/>
</dbReference>
<evidence type="ECO:0000256" key="6">
    <source>
        <dbReference type="ARBA" id="ARBA00022840"/>
    </source>
</evidence>
<dbReference type="CDD" id="cd09555">
    <property type="entry name" value="SAM_EPH-B6"/>
    <property type="match status" value="1"/>
</dbReference>
<organism evidence="22 23">
    <name type="scientific">Equus caballus</name>
    <name type="common">Horse</name>
    <dbReference type="NCBI Taxonomy" id="9796"/>
    <lineage>
        <taxon>Eukaryota</taxon>
        <taxon>Metazoa</taxon>
        <taxon>Chordata</taxon>
        <taxon>Craniata</taxon>
        <taxon>Vertebrata</taxon>
        <taxon>Euteleostomi</taxon>
        <taxon>Mammalia</taxon>
        <taxon>Eutheria</taxon>
        <taxon>Laurasiatheria</taxon>
        <taxon>Perissodactyla</taxon>
        <taxon>Equidae</taxon>
        <taxon>Equus</taxon>
    </lineage>
</organism>
<feature type="domain" description="Eph LBD" evidence="21">
    <location>
        <begin position="33"/>
        <end position="228"/>
    </location>
</feature>
<dbReference type="Gene3D" id="2.60.40.10">
    <property type="entry name" value="Immunoglobulins"/>
    <property type="match status" value="2"/>
</dbReference>
<evidence type="ECO:0000313" key="24">
    <source>
        <dbReference type="VGNC" id="VGNC:17625"/>
    </source>
</evidence>
<reference evidence="22" key="3">
    <citation type="submission" date="2025-09" db="UniProtKB">
        <authorList>
            <consortium name="Ensembl"/>
        </authorList>
    </citation>
    <scope>IDENTIFICATION</scope>
    <source>
        <strain evidence="22">Thoroughbred</strain>
    </source>
</reference>
<protein>
    <recommendedName>
        <fullName evidence="13">Ephrin type-B receptor 6</fullName>
    </recommendedName>
    <alternativeName>
        <fullName evidence="14">Tyrosine-protein kinase-defective receptor EPH-6</fullName>
    </alternativeName>
</protein>
<feature type="chain" id="PRO_5040470485" description="Ephrin type-B receptor 6" evidence="17">
    <location>
        <begin position="32"/>
        <end position="1123"/>
    </location>
</feature>
<proteinExistence type="predicted"/>
<dbReference type="Gene3D" id="2.60.120.260">
    <property type="entry name" value="Galactose-binding domain-like"/>
    <property type="match status" value="1"/>
</dbReference>
<dbReference type="InterPro" id="IPR001090">
    <property type="entry name" value="Ephrin_rcpt_lig-bd_dom"/>
</dbReference>
<accession>A0A3Q2HJF9</accession>
<evidence type="ECO:0000256" key="7">
    <source>
        <dbReference type="ARBA" id="ARBA00022989"/>
    </source>
</evidence>
<dbReference type="FunFam" id="3.30.200.20:FF:000143">
    <property type="entry name" value="Ephrin type-B receptor 6"/>
    <property type="match status" value="1"/>
</dbReference>
<dbReference type="GO" id="GO:2000525">
    <property type="term" value="P:positive regulation of T cell costimulation"/>
    <property type="evidence" value="ECO:0007669"/>
    <property type="project" value="Ensembl"/>
</dbReference>
<dbReference type="Pfam" id="PF07699">
    <property type="entry name" value="Ephrin_rec_like"/>
    <property type="match status" value="1"/>
</dbReference>
<dbReference type="GO" id="GO:0005005">
    <property type="term" value="F:transmembrane-ephrin receptor activity"/>
    <property type="evidence" value="ECO:0000318"/>
    <property type="project" value="GO_Central"/>
</dbReference>
<dbReference type="GO" id="GO:0030425">
    <property type="term" value="C:dendrite"/>
    <property type="evidence" value="ECO:0000318"/>
    <property type="project" value="GO_Central"/>
</dbReference>
<dbReference type="PROSITE" id="PS50011">
    <property type="entry name" value="PROTEIN_KINASE_DOM"/>
    <property type="match status" value="1"/>
</dbReference>
<dbReference type="CDD" id="cd00063">
    <property type="entry name" value="FN3"/>
    <property type="match status" value="2"/>
</dbReference>
<evidence type="ECO:0000313" key="23">
    <source>
        <dbReference type="Proteomes" id="UP000002281"/>
    </source>
</evidence>
<dbReference type="GO" id="GO:0001806">
    <property type="term" value="P:type IV hypersensitivity"/>
    <property type="evidence" value="ECO:0007669"/>
    <property type="project" value="Ensembl"/>
</dbReference>
<dbReference type="Bgee" id="ENSECAG00000007276">
    <property type="expression patterns" value="Expressed in zone of skin and 23 other cell types or tissues"/>
</dbReference>
<dbReference type="PROSITE" id="PS51550">
    <property type="entry name" value="EPH_LBD"/>
    <property type="match status" value="1"/>
</dbReference>
<dbReference type="InterPro" id="IPR000719">
    <property type="entry name" value="Prot_kinase_dom"/>
</dbReference>
<feature type="region of interest" description="Disordered" evidence="15">
    <location>
        <begin position="1010"/>
        <end position="1037"/>
    </location>
</feature>
<dbReference type="FunFam" id="2.60.40.1770:FF:000004">
    <property type="entry name" value="ephrin type-B receptor 6"/>
    <property type="match status" value="1"/>
</dbReference>
<dbReference type="PANTHER" id="PTHR46877:SF15">
    <property type="entry name" value="EPHRIN TYPE-B RECEPTOR 6"/>
    <property type="match status" value="1"/>
</dbReference>
<dbReference type="InterPro" id="IPR003961">
    <property type="entry name" value="FN3_dom"/>
</dbReference>
<evidence type="ECO:0000256" key="8">
    <source>
        <dbReference type="ARBA" id="ARBA00023136"/>
    </source>
</evidence>
<evidence type="ECO:0000256" key="17">
    <source>
        <dbReference type="SAM" id="SignalP"/>
    </source>
</evidence>
<dbReference type="InterPro" id="IPR011641">
    <property type="entry name" value="Tyr-kin_ephrin_A/B_rcpt-like"/>
</dbReference>
<dbReference type="InterPro" id="IPR008979">
    <property type="entry name" value="Galactose-bd-like_sf"/>
</dbReference>
<dbReference type="SMART" id="SM00454">
    <property type="entry name" value="SAM"/>
    <property type="match status" value="1"/>
</dbReference>
<dbReference type="GO" id="GO:0007411">
    <property type="term" value="P:axon guidance"/>
    <property type="evidence" value="ECO:0000318"/>
    <property type="project" value="GO_Central"/>
</dbReference>
<dbReference type="STRING" id="9796.ENSECAP00000033986"/>
<dbReference type="PaxDb" id="9796-ENSECAP00000033986"/>
<keyword evidence="23" id="KW-1185">Reference proteome</keyword>
<dbReference type="CDD" id="cd10475">
    <property type="entry name" value="EphR_LBD_B6"/>
    <property type="match status" value="1"/>
</dbReference>
<dbReference type="InterPro" id="IPR001426">
    <property type="entry name" value="Tyr_kinase_rcpt_V_CS"/>
</dbReference>
<dbReference type="GO" id="GO:0048013">
    <property type="term" value="P:ephrin receptor signaling pathway"/>
    <property type="evidence" value="ECO:0000318"/>
    <property type="project" value="GO_Central"/>
</dbReference>
<dbReference type="InterPro" id="IPR013783">
    <property type="entry name" value="Ig-like_fold"/>
</dbReference>
<keyword evidence="10" id="KW-0325">Glycoprotein</keyword>
<dbReference type="SUPFAM" id="SSF47769">
    <property type="entry name" value="SAM/Pointed domain"/>
    <property type="match status" value="1"/>
</dbReference>
<dbReference type="Pfam" id="PF07714">
    <property type="entry name" value="PK_Tyr_Ser-Thr"/>
    <property type="match status" value="1"/>
</dbReference>
<evidence type="ECO:0000256" key="14">
    <source>
        <dbReference type="ARBA" id="ARBA00077388"/>
    </source>
</evidence>
<dbReference type="InterPro" id="IPR013761">
    <property type="entry name" value="SAM/pointed_sf"/>
</dbReference>
<dbReference type="InterPro" id="IPR001660">
    <property type="entry name" value="SAM"/>
</dbReference>
<keyword evidence="4" id="KW-0677">Repeat</keyword>
<keyword evidence="3 17" id="KW-0732">Signal</keyword>
<dbReference type="ExpressionAtlas" id="A0A3Q2HJF9">
    <property type="expression patterns" value="baseline"/>
</dbReference>
<evidence type="ECO:0000256" key="2">
    <source>
        <dbReference type="ARBA" id="ARBA00022692"/>
    </source>
</evidence>
<keyword evidence="9" id="KW-0675">Receptor</keyword>
<feature type="domain" description="Fibronectin type-III" evidence="20">
    <location>
        <begin position="477"/>
        <end position="572"/>
    </location>
</feature>
<dbReference type="Pfam" id="PF14575">
    <property type="entry name" value="EphA2_TM"/>
    <property type="match status" value="1"/>
</dbReference>
<dbReference type="Ensembl" id="ENSECAT00000050960.2">
    <property type="protein sequence ID" value="ENSECAP00000033986.2"/>
    <property type="gene ID" value="ENSECAG00000007276.4"/>
</dbReference>
<dbReference type="GeneTree" id="ENSGT00940000160399"/>
<dbReference type="FunFam" id="1.10.150.50:FF:000068">
    <property type="entry name" value="Ephrin type-B receptor 6"/>
    <property type="match status" value="1"/>
</dbReference>
<evidence type="ECO:0000256" key="15">
    <source>
        <dbReference type="SAM" id="MobiDB-lite"/>
    </source>
</evidence>
<dbReference type="PROSITE" id="PS50105">
    <property type="entry name" value="SAM_DOMAIN"/>
    <property type="match status" value="1"/>
</dbReference>
<dbReference type="SMART" id="SM00060">
    <property type="entry name" value="FN3"/>
    <property type="match status" value="2"/>
</dbReference>
<dbReference type="Gene3D" id="2.60.40.1770">
    <property type="entry name" value="ephrin a2 ectodomain"/>
    <property type="match status" value="1"/>
</dbReference>
<evidence type="ECO:0000256" key="12">
    <source>
        <dbReference type="ARBA" id="ARBA00062552"/>
    </source>
</evidence>
<dbReference type="Pfam" id="PF00041">
    <property type="entry name" value="fn3"/>
    <property type="match status" value="1"/>
</dbReference>
<dbReference type="InParanoid" id="A0A3Q2HJF9"/>
<dbReference type="Pfam" id="PF07647">
    <property type="entry name" value="SAM_2"/>
    <property type="match status" value="1"/>
</dbReference>
<dbReference type="PRINTS" id="PR00109">
    <property type="entry name" value="TYRKINASE"/>
</dbReference>
<dbReference type="FunFam" id="2.60.40.10:FF:000059">
    <property type="entry name" value="Ephrin type-A receptor 6"/>
    <property type="match status" value="1"/>
</dbReference>
<dbReference type="InterPro" id="IPR050449">
    <property type="entry name" value="Ephrin_rcpt_TKs"/>
</dbReference>
<evidence type="ECO:0000313" key="22">
    <source>
        <dbReference type="Ensembl" id="ENSECAP00000033986.2"/>
    </source>
</evidence>
<dbReference type="FunFam" id="2.60.40.10:FF:000508">
    <property type="entry name" value="ephrin type-B receptor 6"/>
    <property type="match status" value="1"/>
</dbReference>
<evidence type="ECO:0000256" key="1">
    <source>
        <dbReference type="ARBA" id="ARBA00004479"/>
    </source>
</evidence>
<keyword evidence="6" id="KW-0067">ATP-binding</keyword>
<evidence type="ECO:0000259" key="18">
    <source>
        <dbReference type="PROSITE" id="PS50011"/>
    </source>
</evidence>
<comment type="subunit">
    <text evidence="12">Interacts with CBL and EPHB1. Interacts with FYN; this interaction takes place in a ligand-independent manner.</text>
</comment>
<dbReference type="GO" id="GO:0050798">
    <property type="term" value="P:activated T cell proliferation"/>
    <property type="evidence" value="ECO:0007669"/>
    <property type="project" value="Ensembl"/>
</dbReference>
<evidence type="ECO:0000256" key="3">
    <source>
        <dbReference type="ARBA" id="ARBA00022729"/>
    </source>
</evidence>
<evidence type="ECO:0000259" key="20">
    <source>
        <dbReference type="PROSITE" id="PS50853"/>
    </source>
</evidence>
<evidence type="ECO:0000256" key="10">
    <source>
        <dbReference type="ARBA" id="ARBA00023180"/>
    </source>
</evidence>
<dbReference type="SUPFAM" id="SSF57184">
    <property type="entry name" value="Growth factor receptor domain"/>
    <property type="match status" value="1"/>
</dbReference>
<feature type="domain" description="Protein kinase" evidence="18">
    <location>
        <begin position="660"/>
        <end position="909"/>
    </location>
</feature>
<feature type="domain" description="Fibronectin type-III" evidence="20">
    <location>
        <begin position="360"/>
        <end position="476"/>
    </location>
</feature>
<dbReference type="FunFam" id="2.10.50.10:FF:000001">
    <property type="entry name" value="Ephrin type-A receptor 5"/>
    <property type="match status" value="1"/>
</dbReference>
<evidence type="ECO:0000256" key="16">
    <source>
        <dbReference type="SAM" id="Phobius"/>
    </source>
</evidence>
<keyword evidence="2 16" id="KW-0812">Transmembrane</keyword>
<dbReference type="PROSITE" id="PS50853">
    <property type="entry name" value="FN3"/>
    <property type="match status" value="2"/>
</dbReference>
<gene>
    <name evidence="22 24" type="primary">EPHB6</name>
</gene>
<keyword evidence="7 16" id="KW-1133">Transmembrane helix</keyword>
<dbReference type="InterPro" id="IPR036116">
    <property type="entry name" value="FN3_sf"/>
</dbReference>
<dbReference type="SUPFAM" id="SSF49785">
    <property type="entry name" value="Galactose-binding domain-like"/>
    <property type="match status" value="1"/>
</dbReference>
<dbReference type="SMART" id="SM00615">
    <property type="entry name" value="EPH_lbd"/>
    <property type="match status" value="1"/>
</dbReference>
<evidence type="ECO:0000256" key="5">
    <source>
        <dbReference type="ARBA" id="ARBA00022741"/>
    </source>
</evidence>
<evidence type="ECO:0000256" key="11">
    <source>
        <dbReference type="ARBA" id="ARBA00059300"/>
    </source>
</evidence>
<keyword evidence="8 16" id="KW-0472">Membrane</keyword>
<feature type="signal peptide" evidence="17">
    <location>
        <begin position="1"/>
        <end position="31"/>
    </location>
</feature>
<dbReference type="AlphaFoldDB" id="A0A3Q2HJF9"/>
<feature type="transmembrane region" description="Helical" evidence="16">
    <location>
        <begin position="585"/>
        <end position="609"/>
    </location>
</feature>
<dbReference type="SUPFAM" id="SSF56112">
    <property type="entry name" value="Protein kinase-like (PK-like)"/>
    <property type="match status" value="1"/>
</dbReference>
<dbReference type="GO" id="GO:0009986">
    <property type="term" value="C:cell surface"/>
    <property type="evidence" value="ECO:0007669"/>
    <property type="project" value="Ensembl"/>
</dbReference>
<comment type="function">
    <text evidence="11">Kinase-defective receptor for members of the ephrin-B family. Binds to ephrin-B1 and ephrin-B2. Modulates cell adhesion and migration by exerting both positive and negative effects upon stimulation with ephrin-B2. Inhibits JNK activation, T-cell receptor-induced IL-2 secretion and CD25 expression upon stimulation with ephrin-B2.</text>
</comment>
<evidence type="ECO:0000259" key="21">
    <source>
        <dbReference type="PROSITE" id="PS51550"/>
    </source>
</evidence>
<evidence type="ECO:0000259" key="19">
    <source>
        <dbReference type="PROSITE" id="PS50105"/>
    </source>
</evidence>
<dbReference type="GO" id="GO:0005886">
    <property type="term" value="C:plasma membrane"/>
    <property type="evidence" value="ECO:0000318"/>
    <property type="project" value="GO_Central"/>
</dbReference>
<dbReference type="PANTHER" id="PTHR46877">
    <property type="entry name" value="EPH RECEPTOR A5"/>
    <property type="match status" value="1"/>
</dbReference>
<dbReference type="PROSITE" id="PS00791">
    <property type="entry name" value="RECEPTOR_TYR_KIN_V_2"/>
    <property type="match status" value="1"/>
</dbReference>
<dbReference type="InterPro" id="IPR027936">
    <property type="entry name" value="Eph_TM"/>
</dbReference>
<evidence type="ECO:0000256" key="9">
    <source>
        <dbReference type="ARBA" id="ARBA00023170"/>
    </source>
</evidence>
<evidence type="ECO:0000256" key="4">
    <source>
        <dbReference type="ARBA" id="ARBA00022737"/>
    </source>
</evidence>
<sequence length="1123" mass="121198">MAAEGAAWSGSGVVGMVCSLCSLVLVSSVLALEEVLLDTTGETSEIGWLTYPPGGWDEVSVLDDQRRLTRTFEACHVAGARPGTGQDNWLQTHFVERRGAQRAHIRLHFSVRACSSLGVAGGTCRETFTLYYRQAEEPDSSDGIATWHHKRWTKVDTIAADESFPASSAWTVGPRGSGQRAGLQLNVKERSFGPLTQRGFYVAFQDTGACLALVAVKLFSYACPSVLRAFASFPETQASGAGGASLVAAVGTCVAHAEPEEDGGGGQAGVSTPRLHCNGEGKWMVAVGGCRCQPGHQPMRGDKACQACPGGSYKALAGNAACSPCPARSHAPDPAAPVCPCLSGFYRASSDPPEAPCTGPPSAPRELWFEVQGSALMLHWRLPQELGGRGDLLFNVVCKECGGHQEPSSGTAACRRCRDEVHFDPRQRGLTESRVLVGGLRAHVPYILEVQAVNGVSELSPDPPQAAAINVSTSHAVPSAVPAVHQVSRASNSITVSWPQPDQTNGNILDYQLRYCDQAEDESHSFTLTSETNMATVTQLSPGHIYGFQVRARTAAGHGPYGGKVYFQTLPQGELSAQLPERLSLVIGSILGALAFLLLAAITVLAIVFQRKRRGTGYTEQLQQYSSPGLGVKYYIDPSTYEDPCQAVREFAREVDPAYVKIEEVIGAGSFGEVRRGRLQPRGRREQAVAIQALWAGGTESLQMTFLGQAAVLGQFQHPNILRLEGVVTKSRPLMVLTELMELGPLDSFLRQREGQFSSLQLVAMQRGVAAAMQYLSSFAFVHRTLSAHSVLVNSHLVCKVAGLGHSLQGPNGMLRWAAPEVIAHGKYTTSSDVWSFGIVMWEVMSYGERPYWDMSDQEVLNAIEQEFRLPPPPGCPPALHLLMLDTWQKDRTQRPHFDQLVSAFDKMIRKPDTLQAGGGPGDRPSQALLNPVALDFPSLDSPQAWLSAIGLECYQDNFSKFGLCTFSDVAQLSLEDLPALGITLAGHQKKLLHNIQLLQQHLRQPGSVEGPLPKPLPVGAATGGTPRHRGGSKGQVGAEGEAQLQSFSIFVQRRFFAQLRCLVRLIVGALVMEDLCIAPESLLVEILFVFHPVKNGWLERQPGIEVLISGQCLSPIHTPSPP</sequence>
<reference evidence="22 23" key="1">
    <citation type="journal article" date="2009" name="Science">
        <title>Genome sequence, comparative analysis, and population genetics of the domestic horse.</title>
        <authorList>
            <consortium name="Broad Institute Genome Sequencing Platform"/>
            <consortium name="Broad Institute Whole Genome Assembly Team"/>
            <person name="Wade C.M."/>
            <person name="Giulotto E."/>
            <person name="Sigurdsson S."/>
            <person name="Zoli M."/>
            <person name="Gnerre S."/>
            <person name="Imsland F."/>
            <person name="Lear T.L."/>
            <person name="Adelson D.L."/>
            <person name="Bailey E."/>
            <person name="Bellone R.R."/>
            <person name="Bloecker H."/>
            <person name="Distl O."/>
            <person name="Edgar R.C."/>
            <person name="Garber M."/>
            <person name="Leeb T."/>
            <person name="Mauceli E."/>
            <person name="MacLeod J.N."/>
            <person name="Penedo M.C.T."/>
            <person name="Raison J.M."/>
            <person name="Sharpe T."/>
            <person name="Vogel J."/>
            <person name="Andersson L."/>
            <person name="Antczak D.F."/>
            <person name="Biagi T."/>
            <person name="Binns M.M."/>
            <person name="Chowdhary B.P."/>
            <person name="Coleman S.J."/>
            <person name="Della Valle G."/>
            <person name="Fryc S."/>
            <person name="Guerin G."/>
            <person name="Hasegawa T."/>
            <person name="Hill E.W."/>
            <person name="Jurka J."/>
            <person name="Kiialainen A."/>
            <person name="Lindgren G."/>
            <person name="Liu J."/>
            <person name="Magnani E."/>
            <person name="Mickelson J.R."/>
            <person name="Murray J."/>
            <person name="Nergadze S.G."/>
            <person name="Onofrio R."/>
            <person name="Pedroni S."/>
            <person name="Piras M.F."/>
            <person name="Raudsepp T."/>
            <person name="Rocchi M."/>
            <person name="Roeed K.H."/>
            <person name="Ryder O.A."/>
            <person name="Searle S."/>
            <person name="Skow L."/>
            <person name="Swinburne J.E."/>
            <person name="Syvaenen A.C."/>
            <person name="Tozaki T."/>
            <person name="Valberg S.J."/>
            <person name="Vaudin M."/>
            <person name="White J.R."/>
            <person name="Zody M.C."/>
            <person name="Lander E.S."/>
            <person name="Lindblad-Toh K."/>
        </authorList>
    </citation>
    <scope>NUCLEOTIDE SEQUENCE [LARGE SCALE GENOMIC DNA]</scope>
    <source>
        <strain evidence="22 23">Thoroughbred</strain>
    </source>
</reference>